<evidence type="ECO:0000313" key="3">
    <source>
        <dbReference type="Proteomes" id="UP000033682"/>
    </source>
</evidence>
<keyword evidence="3" id="KW-1185">Reference proteome</keyword>
<dbReference type="AlphaFoldDB" id="A0A0F4LR73"/>
<organism evidence="2 3">
    <name type="scientific">Lactobacillus apis</name>
    <dbReference type="NCBI Taxonomy" id="303541"/>
    <lineage>
        <taxon>Bacteria</taxon>
        <taxon>Bacillati</taxon>
        <taxon>Bacillota</taxon>
        <taxon>Bacilli</taxon>
        <taxon>Lactobacillales</taxon>
        <taxon>Lactobacillaceae</taxon>
        <taxon>Lactobacillus</taxon>
    </lineage>
</organism>
<dbReference type="STRING" id="303541.JF72_03250"/>
<dbReference type="RefSeq" id="WP_046306273.1">
    <property type="nucleotide sequence ID" value="NZ_KQ034000.1"/>
</dbReference>
<dbReference type="HOGENOM" id="CLU_1407200_0_0_9"/>
<reference evidence="2 3" key="1">
    <citation type="submission" date="2015-01" db="EMBL/GenBank/DDBJ databases">
        <title>Comparative genomics of the lactic acid bacteria isolated from the honey bee gut.</title>
        <authorList>
            <person name="Ellegaard K.M."/>
            <person name="Tamarit D."/>
            <person name="Javelind E."/>
            <person name="Olofsson T."/>
            <person name="Andersson S.G."/>
            <person name="Vasquez A."/>
        </authorList>
    </citation>
    <scope>NUCLEOTIDE SEQUENCE [LARGE SCALE GENOMIC DNA]</scope>
    <source>
        <strain evidence="2 3">Hma11</strain>
    </source>
</reference>
<feature type="transmembrane region" description="Helical" evidence="1">
    <location>
        <begin position="38"/>
        <end position="58"/>
    </location>
</feature>
<proteinExistence type="predicted"/>
<gene>
    <name evidence="2" type="ORF">JF72_03250</name>
</gene>
<keyword evidence="1" id="KW-0472">Membrane</keyword>
<comment type="caution">
    <text evidence="2">The sequence shown here is derived from an EMBL/GenBank/DDBJ whole genome shotgun (WGS) entry which is preliminary data.</text>
</comment>
<dbReference type="Proteomes" id="UP000033682">
    <property type="component" value="Unassembled WGS sequence"/>
</dbReference>
<keyword evidence="1" id="KW-1133">Transmembrane helix</keyword>
<dbReference type="PATRIC" id="fig|303541.3.peg.471"/>
<evidence type="ECO:0000313" key="2">
    <source>
        <dbReference type="EMBL" id="KJY61050.1"/>
    </source>
</evidence>
<dbReference type="EMBL" id="JXLG01000005">
    <property type="protein sequence ID" value="KJY61050.1"/>
    <property type="molecule type" value="Genomic_DNA"/>
</dbReference>
<sequence length="194" mass="22090">MITFGKKMNYWPLFFSIFWALFVFPFALVLFQTTGVNAVIWSLGVSVAVFLFVSGIYYPTALQYDYSYYEISANQIRYYDFSTRLKKFEMIFLGPNTPMKSLNMDEVEDAKTFGESGVEKLPSVALFDPIISLPFLTKVSVIKNPYGIELELDGGQKKYISSARDKVYDNQTCTAKTKAALDLIQKSIYGRQLA</sequence>
<name>A0A0F4LR73_9LACO</name>
<evidence type="ECO:0000256" key="1">
    <source>
        <dbReference type="SAM" id="Phobius"/>
    </source>
</evidence>
<feature type="transmembrane region" description="Helical" evidence="1">
    <location>
        <begin position="12"/>
        <end position="32"/>
    </location>
</feature>
<keyword evidence="1" id="KW-0812">Transmembrane</keyword>
<accession>A0A0F4LR73</accession>
<protein>
    <submittedName>
        <fullName evidence="2">Uncharacterized protein</fullName>
    </submittedName>
</protein>